<dbReference type="AlphaFoldDB" id="A0A937D8F0"/>
<organism evidence="2 3">
    <name type="scientific">Ramlibacter aurantiacus</name>
    <dbReference type="NCBI Taxonomy" id="2801330"/>
    <lineage>
        <taxon>Bacteria</taxon>
        <taxon>Pseudomonadati</taxon>
        <taxon>Pseudomonadota</taxon>
        <taxon>Betaproteobacteria</taxon>
        <taxon>Burkholderiales</taxon>
        <taxon>Comamonadaceae</taxon>
        <taxon>Ramlibacter</taxon>
    </lineage>
</organism>
<accession>A0A937D8F0</accession>
<feature type="region of interest" description="Disordered" evidence="1">
    <location>
        <begin position="213"/>
        <end position="254"/>
    </location>
</feature>
<evidence type="ECO:0000313" key="2">
    <source>
        <dbReference type="EMBL" id="MBL0422993.1"/>
    </source>
</evidence>
<sequence length="254" mass="26704">MSGEQLSGDLLTAMAWSWFTAAQAHGQLAQRTAGMVEVPAMSYGLVHAVVQPVVSWGVVRQVSFPGVNVDIGHYRLLAWSRDHDESRWVAYNRLRGQALSALEHAVPEAFFSDPAQCNRVGVARSNPALPACPEGVSAVKALAIAAQAGQKVFTITGQVYANNPGIVRQFLGQHSPDTQDRVQQALDAGYEVTIHESPIAVEGWSGAGLTVTARPPLPSPRRASTASPTACTMASASCSPTPKKPASSPPGASA</sequence>
<keyword evidence="3" id="KW-1185">Reference proteome</keyword>
<feature type="compositionally biased region" description="Low complexity" evidence="1">
    <location>
        <begin position="220"/>
        <end position="254"/>
    </location>
</feature>
<comment type="caution">
    <text evidence="2">The sequence shown here is derived from an EMBL/GenBank/DDBJ whole genome shotgun (WGS) entry which is preliminary data.</text>
</comment>
<protein>
    <submittedName>
        <fullName evidence="2">Uncharacterized protein</fullName>
    </submittedName>
</protein>
<reference evidence="2" key="1">
    <citation type="submission" date="2021-01" db="EMBL/GenBank/DDBJ databases">
        <title>Ramlibacter sp. strain AW1 16S ribosomal RNA gene Genome sequencing and assembly.</title>
        <authorList>
            <person name="Kang M."/>
        </authorList>
    </citation>
    <scope>NUCLEOTIDE SEQUENCE</scope>
    <source>
        <strain evidence="2">AW1</strain>
    </source>
</reference>
<dbReference type="Proteomes" id="UP000613011">
    <property type="component" value="Unassembled WGS sequence"/>
</dbReference>
<name>A0A937D8F0_9BURK</name>
<dbReference type="RefSeq" id="WP_201686119.1">
    <property type="nucleotide sequence ID" value="NZ_JAEQNA010000010.1"/>
</dbReference>
<evidence type="ECO:0000256" key="1">
    <source>
        <dbReference type="SAM" id="MobiDB-lite"/>
    </source>
</evidence>
<proteinExistence type="predicted"/>
<evidence type="ECO:0000313" key="3">
    <source>
        <dbReference type="Proteomes" id="UP000613011"/>
    </source>
</evidence>
<dbReference type="EMBL" id="JAEQNA010000010">
    <property type="protein sequence ID" value="MBL0422993.1"/>
    <property type="molecule type" value="Genomic_DNA"/>
</dbReference>
<gene>
    <name evidence="2" type="ORF">JI739_21835</name>
</gene>